<evidence type="ECO:0000256" key="1">
    <source>
        <dbReference type="SAM" id="MobiDB-lite"/>
    </source>
</evidence>
<feature type="compositionally biased region" description="Polar residues" evidence="1">
    <location>
        <begin position="1"/>
        <end position="11"/>
    </location>
</feature>
<dbReference type="Proteomes" id="UP001221898">
    <property type="component" value="Unassembled WGS sequence"/>
</dbReference>
<protein>
    <submittedName>
        <fullName evidence="2">Uncharacterized protein</fullName>
    </submittedName>
</protein>
<evidence type="ECO:0000313" key="2">
    <source>
        <dbReference type="EMBL" id="KAJ8403117.1"/>
    </source>
</evidence>
<accession>A0AAD7SJ99</accession>
<organism evidence="2 3">
    <name type="scientific">Aldrovandia affinis</name>
    <dbReference type="NCBI Taxonomy" id="143900"/>
    <lineage>
        <taxon>Eukaryota</taxon>
        <taxon>Metazoa</taxon>
        <taxon>Chordata</taxon>
        <taxon>Craniata</taxon>
        <taxon>Vertebrata</taxon>
        <taxon>Euteleostomi</taxon>
        <taxon>Actinopterygii</taxon>
        <taxon>Neopterygii</taxon>
        <taxon>Teleostei</taxon>
        <taxon>Notacanthiformes</taxon>
        <taxon>Halosauridae</taxon>
        <taxon>Aldrovandia</taxon>
    </lineage>
</organism>
<evidence type="ECO:0000313" key="3">
    <source>
        <dbReference type="Proteomes" id="UP001221898"/>
    </source>
</evidence>
<gene>
    <name evidence="2" type="ORF">AAFF_G00360330</name>
</gene>
<dbReference type="AlphaFoldDB" id="A0AAD7SJ99"/>
<name>A0AAD7SJ99_9TELE</name>
<sequence>MKGCSTASHSFQMAGGGGFLRDTMRRPGHAHVTHRDGGTGTPREAAGMAAVISNAAYESVGSMRFAALGGNALQAFDWPAFMASHQNAADCHNACSL</sequence>
<proteinExistence type="predicted"/>
<reference evidence="2" key="1">
    <citation type="journal article" date="2023" name="Science">
        <title>Genome structures resolve the early diversification of teleost fishes.</title>
        <authorList>
            <person name="Parey E."/>
            <person name="Louis A."/>
            <person name="Montfort J."/>
            <person name="Bouchez O."/>
            <person name="Roques C."/>
            <person name="Iampietro C."/>
            <person name="Lluch J."/>
            <person name="Castinel A."/>
            <person name="Donnadieu C."/>
            <person name="Desvignes T."/>
            <person name="Floi Bucao C."/>
            <person name="Jouanno E."/>
            <person name="Wen M."/>
            <person name="Mejri S."/>
            <person name="Dirks R."/>
            <person name="Jansen H."/>
            <person name="Henkel C."/>
            <person name="Chen W.J."/>
            <person name="Zahm M."/>
            <person name="Cabau C."/>
            <person name="Klopp C."/>
            <person name="Thompson A.W."/>
            <person name="Robinson-Rechavi M."/>
            <person name="Braasch I."/>
            <person name="Lecointre G."/>
            <person name="Bobe J."/>
            <person name="Postlethwait J.H."/>
            <person name="Berthelot C."/>
            <person name="Roest Crollius H."/>
            <person name="Guiguen Y."/>
        </authorList>
    </citation>
    <scope>NUCLEOTIDE SEQUENCE</scope>
    <source>
        <strain evidence="2">NC1722</strain>
    </source>
</reference>
<comment type="caution">
    <text evidence="2">The sequence shown here is derived from an EMBL/GenBank/DDBJ whole genome shotgun (WGS) entry which is preliminary data.</text>
</comment>
<feature type="region of interest" description="Disordered" evidence="1">
    <location>
        <begin position="1"/>
        <end position="43"/>
    </location>
</feature>
<dbReference type="EMBL" id="JAINUG010000060">
    <property type="protein sequence ID" value="KAJ8403117.1"/>
    <property type="molecule type" value="Genomic_DNA"/>
</dbReference>
<keyword evidence="3" id="KW-1185">Reference proteome</keyword>